<dbReference type="AlphaFoldDB" id="A0A023AZE7"/>
<sequence>MKCLPAEVSGSSAGVAVVLARVVVPVICDGLCLDLVRVLEPMKKMIEEGRVSKTSDMEALFGSLKFMDESLPLDAIIVGGKAFLDAIPGTDISFAPPVQGQLTTSPGNDEKVVNGLAHLVLTHPTLRACLQLLLHTIRKELVGLFQGNRLSEQIVKEYTDHLELRGWVFEEAHRVHDACIFAGTAWDEKSGPDGLLSSYRCLHSISAGDSFLMLPASHGPCPISPELTTAVRLLTPTELL</sequence>
<protein>
    <submittedName>
        <fullName evidence="1">Uncharacterized protein</fullName>
    </submittedName>
</protein>
<reference evidence="1" key="1">
    <citation type="submission" date="2013-12" db="EMBL/GenBank/DDBJ databases">
        <authorList>
            <person name="Omoto C.K."/>
            <person name="Sibley D."/>
            <person name="Venepally P."/>
            <person name="Hadjithomas M."/>
            <person name="Karamycheva S."/>
            <person name="Brunk B."/>
            <person name="Roos D."/>
            <person name="Caler E."/>
            <person name="Lorenzi H."/>
        </authorList>
    </citation>
    <scope>NUCLEOTIDE SEQUENCE</scope>
</reference>
<dbReference type="EMBL" id="AFNH02001140">
    <property type="protein sequence ID" value="EZG44056.1"/>
    <property type="molecule type" value="Genomic_DNA"/>
</dbReference>
<dbReference type="RefSeq" id="XP_011132831.1">
    <property type="nucleotide sequence ID" value="XM_011134529.1"/>
</dbReference>
<accession>A0A023AZE7</accession>
<evidence type="ECO:0000313" key="1">
    <source>
        <dbReference type="EMBL" id="EZG44056.1"/>
    </source>
</evidence>
<proteinExistence type="predicted"/>
<dbReference type="VEuPathDB" id="CryptoDB:GNI_153030"/>
<name>A0A023AZE7_GRENI</name>
<dbReference type="Proteomes" id="UP000019763">
    <property type="component" value="Unassembled WGS sequence"/>
</dbReference>
<comment type="caution">
    <text evidence="1">The sequence shown here is derived from an EMBL/GenBank/DDBJ whole genome shotgun (WGS) entry which is preliminary data.</text>
</comment>
<evidence type="ECO:0000313" key="2">
    <source>
        <dbReference type="Proteomes" id="UP000019763"/>
    </source>
</evidence>
<dbReference type="GeneID" id="22915324"/>
<keyword evidence="2" id="KW-1185">Reference proteome</keyword>
<gene>
    <name evidence="1" type="ORF">GNI_153030</name>
</gene>
<organism evidence="1 2">
    <name type="scientific">Gregarina niphandrodes</name>
    <name type="common">Septate eugregarine</name>
    <dbReference type="NCBI Taxonomy" id="110365"/>
    <lineage>
        <taxon>Eukaryota</taxon>
        <taxon>Sar</taxon>
        <taxon>Alveolata</taxon>
        <taxon>Apicomplexa</taxon>
        <taxon>Conoidasida</taxon>
        <taxon>Gregarinasina</taxon>
        <taxon>Eugregarinorida</taxon>
        <taxon>Gregarinidae</taxon>
        <taxon>Gregarina</taxon>
    </lineage>
</organism>